<evidence type="ECO:0000256" key="1">
    <source>
        <dbReference type="ARBA" id="ARBA00004141"/>
    </source>
</evidence>
<comment type="similarity">
    <text evidence="2">Belongs to the major facilitator superfamily. MFSD6 family.</text>
</comment>
<dbReference type="InterPro" id="IPR051717">
    <property type="entry name" value="MFS_MFSD6"/>
</dbReference>
<dbReference type="PANTHER" id="PTHR16172:SF37">
    <property type="entry name" value="RE36877P"/>
    <property type="match status" value="1"/>
</dbReference>
<dbReference type="GO" id="GO:0016020">
    <property type="term" value="C:membrane"/>
    <property type="evidence" value="ECO:0007669"/>
    <property type="project" value="UniProtKB-SubCell"/>
</dbReference>
<dbReference type="AlphaFoldDB" id="A0A423TDS6"/>
<comment type="caution">
    <text evidence="9">The sequence shown here is derived from an EMBL/GenBank/DDBJ whole genome shotgun (WGS) entry which is preliminary data.</text>
</comment>
<evidence type="ECO:0000313" key="10">
    <source>
        <dbReference type="Proteomes" id="UP000283509"/>
    </source>
</evidence>
<feature type="transmembrane region" description="Helical" evidence="7">
    <location>
        <begin position="382"/>
        <end position="400"/>
    </location>
</feature>
<name>A0A423TDS6_PENVA</name>
<protein>
    <recommendedName>
        <fullName evidence="8">Major facilitator superfamily associated domain-containing protein</fullName>
    </recommendedName>
</protein>
<evidence type="ECO:0000256" key="5">
    <source>
        <dbReference type="ARBA" id="ARBA00023136"/>
    </source>
</evidence>
<dbReference type="Pfam" id="PF12832">
    <property type="entry name" value="MFS_1_like"/>
    <property type="match status" value="1"/>
</dbReference>
<feature type="transmembrane region" description="Helical" evidence="7">
    <location>
        <begin position="412"/>
        <end position="430"/>
    </location>
</feature>
<keyword evidence="3 7" id="KW-0812">Transmembrane</keyword>
<proteinExistence type="inferred from homology"/>
<dbReference type="SUPFAM" id="SSF103473">
    <property type="entry name" value="MFS general substrate transporter"/>
    <property type="match status" value="1"/>
</dbReference>
<comment type="subcellular location">
    <subcellularLocation>
        <location evidence="1">Membrane</location>
        <topology evidence="1">Multi-pass membrane protein</topology>
    </subcellularLocation>
</comment>
<feature type="transmembrane region" description="Helical" evidence="7">
    <location>
        <begin position="74"/>
        <end position="92"/>
    </location>
</feature>
<dbReference type="InterPro" id="IPR036259">
    <property type="entry name" value="MFS_trans_sf"/>
</dbReference>
<reference evidence="9 10" key="2">
    <citation type="submission" date="2019-01" db="EMBL/GenBank/DDBJ databases">
        <title>The decoding of complex shrimp genome reveals the adaptation for benthos swimmer, frequently molting mechanism and breeding impact on genome.</title>
        <authorList>
            <person name="Sun Y."/>
            <person name="Gao Y."/>
            <person name="Yu Y."/>
        </authorList>
    </citation>
    <scope>NUCLEOTIDE SEQUENCE [LARGE SCALE GENOMIC DNA]</scope>
    <source>
        <tissue evidence="9">Muscle</tissue>
    </source>
</reference>
<keyword evidence="5 7" id="KW-0472">Membrane</keyword>
<gene>
    <name evidence="9" type="ORF">C7M84_006865</name>
</gene>
<dbReference type="Gene3D" id="1.20.1250.20">
    <property type="entry name" value="MFS general substrate transporter like domains"/>
    <property type="match status" value="2"/>
</dbReference>
<feature type="region of interest" description="Disordered" evidence="6">
    <location>
        <begin position="476"/>
        <end position="509"/>
    </location>
</feature>
<evidence type="ECO:0000313" key="9">
    <source>
        <dbReference type="EMBL" id="ROT74628.1"/>
    </source>
</evidence>
<keyword evidence="10" id="KW-1185">Reference proteome</keyword>
<evidence type="ECO:0000256" key="3">
    <source>
        <dbReference type="ARBA" id="ARBA00022692"/>
    </source>
</evidence>
<feature type="transmembrane region" description="Helical" evidence="7">
    <location>
        <begin position="442"/>
        <end position="464"/>
    </location>
</feature>
<feature type="transmembrane region" description="Helical" evidence="7">
    <location>
        <begin position="45"/>
        <end position="67"/>
    </location>
</feature>
<feature type="transmembrane region" description="Helical" evidence="7">
    <location>
        <begin position="234"/>
        <end position="251"/>
    </location>
</feature>
<dbReference type="Proteomes" id="UP000283509">
    <property type="component" value="Unassembled WGS sequence"/>
</dbReference>
<feature type="compositionally biased region" description="Low complexity" evidence="6">
    <location>
        <begin position="476"/>
        <end position="493"/>
    </location>
</feature>
<sequence>MWGINKRLLPIKVHYFLRYAGSAPLTMLLPLMVRQKGIDAKGIGLLWTVMPIVGLITNSISGTLADYLKAHRTVFLTSLTFLTVGLTTTYWLPPVPSFDGAEASLGHAAVSNLTSSALAELNLGALDEGSNETQLALEEILESDSLFLVDPEMVVEEGHAMPPDPRAATTEGTVHDASSLKSTISKLMQFPQFWLVFFAVMVEQMGLTTCVMISDAVCFQILGSERHKYGQQRLWGTVGMGITAIVSGALVDLYSRGLPQQDFLPMIIMSLVLMSLDLTVVARMDIPQNKKEKLKMGDVGSALVHPQVLLFLLTVYVVGTSLGLLWVFKLMHIEDVALAWDSGFSNLKLLQGIDMGIETFGGEVPFFFISGMVIQKLGHTPVMAIALASLALRCSLYYLVPHRSSGRPPLQAIVRACFSSGLSTAGFLGGNLMHSLGGARTFLAVGTFNFGFCFVFVSLQFLIIKFFSHRKIRGDSGYMSPSSSTPSAEDSGAGVEAPSPVKEPLIEDA</sequence>
<evidence type="ECO:0000259" key="8">
    <source>
        <dbReference type="Pfam" id="PF12832"/>
    </source>
</evidence>
<evidence type="ECO:0000256" key="2">
    <source>
        <dbReference type="ARBA" id="ARBA00005241"/>
    </source>
</evidence>
<feature type="transmembrane region" description="Helical" evidence="7">
    <location>
        <begin position="15"/>
        <end position="33"/>
    </location>
</feature>
<feature type="transmembrane region" description="Helical" evidence="7">
    <location>
        <begin position="193"/>
        <end position="222"/>
    </location>
</feature>
<evidence type="ECO:0000256" key="7">
    <source>
        <dbReference type="SAM" id="Phobius"/>
    </source>
</evidence>
<dbReference type="InterPro" id="IPR024989">
    <property type="entry name" value="MFS_assoc_dom"/>
</dbReference>
<feature type="transmembrane region" description="Helical" evidence="7">
    <location>
        <begin position="263"/>
        <end position="282"/>
    </location>
</feature>
<organism evidence="9 10">
    <name type="scientific">Penaeus vannamei</name>
    <name type="common">Whiteleg shrimp</name>
    <name type="synonym">Litopenaeus vannamei</name>
    <dbReference type="NCBI Taxonomy" id="6689"/>
    <lineage>
        <taxon>Eukaryota</taxon>
        <taxon>Metazoa</taxon>
        <taxon>Ecdysozoa</taxon>
        <taxon>Arthropoda</taxon>
        <taxon>Crustacea</taxon>
        <taxon>Multicrustacea</taxon>
        <taxon>Malacostraca</taxon>
        <taxon>Eumalacostraca</taxon>
        <taxon>Eucarida</taxon>
        <taxon>Decapoda</taxon>
        <taxon>Dendrobranchiata</taxon>
        <taxon>Penaeoidea</taxon>
        <taxon>Penaeidae</taxon>
        <taxon>Penaeus</taxon>
    </lineage>
</organism>
<accession>A0A423TDS6</accession>
<dbReference type="EMBL" id="QCYY01001872">
    <property type="protein sequence ID" value="ROT74628.1"/>
    <property type="molecule type" value="Genomic_DNA"/>
</dbReference>
<dbReference type="PANTHER" id="PTHR16172">
    <property type="entry name" value="MAJOR FACILITATOR SUPERFAMILY DOMAIN-CONTAINING PROTEIN 6-LIKE"/>
    <property type="match status" value="1"/>
</dbReference>
<evidence type="ECO:0000256" key="4">
    <source>
        <dbReference type="ARBA" id="ARBA00022989"/>
    </source>
</evidence>
<evidence type="ECO:0000256" key="6">
    <source>
        <dbReference type="SAM" id="MobiDB-lite"/>
    </source>
</evidence>
<keyword evidence="4 7" id="KW-1133">Transmembrane helix</keyword>
<feature type="domain" description="Major facilitator superfamily associated" evidence="8">
    <location>
        <begin position="10"/>
        <end position="419"/>
    </location>
</feature>
<dbReference type="OrthoDB" id="515887at2759"/>
<feature type="transmembrane region" description="Helical" evidence="7">
    <location>
        <begin position="303"/>
        <end position="328"/>
    </location>
</feature>
<reference evidence="9 10" key="1">
    <citation type="submission" date="2018-04" db="EMBL/GenBank/DDBJ databases">
        <authorList>
            <person name="Zhang X."/>
            <person name="Yuan J."/>
            <person name="Li F."/>
            <person name="Xiang J."/>
        </authorList>
    </citation>
    <scope>NUCLEOTIDE SEQUENCE [LARGE SCALE GENOMIC DNA]</scope>
    <source>
        <tissue evidence="9">Muscle</tissue>
    </source>
</reference>